<dbReference type="EMBL" id="AQHW01000011">
    <property type="protein sequence ID" value="KKB58032.1"/>
    <property type="molecule type" value="Genomic_DNA"/>
</dbReference>
<gene>
    <name evidence="3" type="ORF">HMPREF1536_01841</name>
</gene>
<evidence type="ECO:0000256" key="2">
    <source>
        <dbReference type="SAM" id="Phobius"/>
    </source>
</evidence>
<name>A0A0F5JKT6_9BACT</name>
<protein>
    <submittedName>
        <fullName evidence="3">Uncharacterized protein</fullName>
    </submittedName>
</protein>
<feature type="transmembrane region" description="Helical" evidence="2">
    <location>
        <begin position="53"/>
        <end position="74"/>
    </location>
</feature>
<keyword evidence="1" id="KW-0175">Coiled coil</keyword>
<dbReference type="AlphaFoldDB" id="A0A0F5JKT6"/>
<dbReference type="HOGENOM" id="CLU_131359_0_0_10"/>
<evidence type="ECO:0000256" key="1">
    <source>
        <dbReference type="SAM" id="Coils"/>
    </source>
</evidence>
<dbReference type="STRING" id="1203610.HMPREF1536_01841"/>
<accession>A0A0F5JKT6</accession>
<feature type="coiled-coil region" evidence="1">
    <location>
        <begin position="99"/>
        <end position="133"/>
    </location>
</feature>
<keyword evidence="4" id="KW-1185">Reference proteome</keyword>
<dbReference type="PATRIC" id="fig|1203610.3.peg.1891"/>
<dbReference type="Proteomes" id="UP000033035">
    <property type="component" value="Unassembled WGS sequence"/>
</dbReference>
<sequence>MNDKQIDELINKVLREDQTLPEGLSERLEQQIDAWAAAEKKETIRSSFRQRSLYWLSGAAAVALLCIGIFQFVAPEKEHQLADTYTNPQEAAIAAQEALAFLSVNLNKGIEQVNEAQQEMNKVNEILNIHLKDKQDEN</sequence>
<keyword evidence="2" id="KW-1133">Transmembrane helix</keyword>
<keyword evidence="2" id="KW-0812">Transmembrane</keyword>
<comment type="caution">
    <text evidence="3">The sequence shown here is derived from an EMBL/GenBank/DDBJ whole genome shotgun (WGS) entry which is preliminary data.</text>
</comment>
<keyword evidence="2" id="KW-0472">Membrane</keyword>
<evidence type="ECO:0000313" key="4">
    <source>
        <dbReference type="Proteomes" id="UP000033035"/>
    </source>
</evidence>
<reference evidence="3 4" key="1">
    <citation type="submission" date="2013-04" db="EMBL/GenBank/DDBJ databases">
        <title>The Genome Sequence of Parabacteroides gordonii DSM 23371.</title>
        <authorList>
            <consortium name="The Broad Institute Genomics Platform"/>
            <person name="Earl A."/>
            <person name="Ward D."/>
            <person name="Feldgarden M."/>
            <person name="Gevers D."/>
            <person name="Martens E."/>
            <person name="Sakamoto M."/>
            <person name="Benno Y."/>
            <person name="Suzuki N."/>
            <person name="Matsunaga N."/>
            <person name="Koshihara K."/>
            <person name="Seki M."/>
            <person name="Komiya H."/>
            <person name="Walker B."/>
            <person name="Young S."/>
            <person name="Zeng Q."/>
            <person name="Gargeya S."/>
            <person name="Fitzgerald M."/>
            <person name="Haas B."/>
            <person name="Abouelleil A."/>
            <person name="Allen A.W."/>
            <person name="Alvarado L."/>
            <person name="Arachchi H.M."/>
            <person name="Berlin A.M."/>
            <person name="Chapman S.B."/>
            <person name="Gainer-Dewar J."/>
            <person name="Goldberg J."/>
            <person name="Griggs A."/>
            <person name="Gujja S."/>
            <person name="Hansen M."/>
            <person name="Howarth C."/>
            <person name="Imamovic A."/>
            <person name="Ireland A."/>
            <person name="Larimer J."/>
            <person name="McCowan C."/>
            <person name="Murphy C."/>
            <person name="Pearson M."/>
            <person name="Poon T.W."/>
            <person name="Priest M."/>
            <person name="Roberts A."/>
            <person name="Saif S."/>
            <person name="Shea T."/>
            <person name="Sisk P."/>
            <person name="Sykes S."/>
            <person name="Wortman J."/>
            <person name="Nusbaum C."/>
            <person name="Birren B."/>
        </authorList>
    </citation>
    <scope>NUCLEOTIDE SEQUENCE [LARGE SCALE GENOMIC DNA]</scope>
    <source>
        <strain evidence="3 4">MS-1</strain>
    </source>
</reference>
<proteinExistence type="predicted"/>
<organism evidence="3 4">
    <name type="scientific">Parabacteroides gordonii MS-1 = DSM 23371</name>
    <dbReference type="NCBI Taxonomy" id="1203610"/>
    <lineage>
        <taxon>Bacteria</taxon>
        <taxon>Pseudomonadati</taxon>
        <taxon>Bacteroidota</taxon>
        <taxon>Bacteroidia</taxon>
        <taxon>Bacteroidales</taxon>
        <taxon>Tannerellaceae</taxon>
        <taxon>Parabacteroides</taxon>
    </lineage>
</organism>
<dbReference type="RefSeq" id="WP_028730025.1">
    <property type="nucleotide sequence ID" value="NZ_KE386765.1"/>
</dbReference>
<evidence type="ECO:0000313" key="3">
    <source>
        <dbReference type="EMBL" id="KKB58032.1"/>
    </source>
</evidence>